<dbReference type="AlphaFoldDB" id="A0A7Z2T225"/>
<feature type="transmembrane region" description="Helical" evidence="1">
    <location>
        <begin position="26"/>
        <end position="42"/>
    </location>
</feature>
<dbReference type="RefSeq" id="WP_164647789.1">
    <property type="nucleotide sequence ID" value="NZ_CP047475.1"/>
</dbReference>
<accession>A0A7Z2T225</accession>
<keyword evidence="1" id="KW-0472">Membrane</keyword>
<protein>
    <submittedName>
        <fullName evidence="2">Uncharacterized protein</fullName>
    </submittedName>
</protein>
<keyword evidence="1" id="KW-0812">Transmembrane</keyword>
<proteinExistence type="predicted"/>
<name>A0A7Z2T225_9VIBR</name>
<evidence type="ECO:0000313" key="2">
    <source>
        <dbReference type="EMBL" id="QIA62895.1"/>
    </source>
</evidence>
<keyword evidence="3" id="KW-1185">Reference proteome</keyword>
<reference evidence="2 3" key="1">
    <citation type="submission" date="2020-01" db="EMBL/GenBank/DDBJ databases">
        <title>Whole genome and functional gene identification of agarase of Vibrio HN897.</title>
        <authorList>
            <person name="Liu Y."/>
            <person name="Zhao Z."/>
        </authorList>
    </citation>
    <scope>NUCLEOTIDE SEQUENCE [LARGE SCALE GENOMIC DNA]</scope>
    <source>
        <strain evidence="2 3">HN897</strain>
    </source>
</reference>
<dbReference type="KEGG" id="vas:GT360_04905"/>
<sequence length="57" mass="6230">MKGIFLLLLIGAVSVALMTDDLIKALAELVGFVCLVALLFLTKKKKRANIKLEAEEL</sequence>
<gene>
    <name evidence="2" type="ORF">GT360_04905</name>
</gene>
<evidence type="ECO:0000313" key="3">
    <source>
        <dbReference type="Proteomes" id="UP000464262"/>
    </source>
</evidence>
<dbReference type="Proteomes" id="UP000464262">
    <property type="component" value="Chromosome 1"/>
</dbReference>
<keyword evidence="1" id="KW-1133">Transmembrane helix</keyword>
<organism evidence="2 3">
    <name type="scientific">Vibrio astriarenae</name>
    <dbReference type="NCBI Taxonomy" id="1481923"/>
    <lineage>
        <taxon>Bacteria</taxon>
        <taxon>Pseudomonadati</taxon>
        <taxon>Pseudomonadota</taxon>
        <taxon>Gammaproteobacteria</taxon>
        <taxon>Vibrionales</taxon>
        <taxon>Vibrionaceae</taxon>
        <taxon>Vibrio</taxon>
    </lineage>
</organism>
<dbReference type="EMBL" id="CP047475">
    <property type="protein sequence ID" value="QIA62895.1"/>
    <property type="molecule type" value="Genomic_DNA"/>
</dbReference>
<evidence type="ECO:0000256" key="1">
    <source>
        <dbReference type="SAM" id="Phobius"/>
    </source>
</evidence>